<dbReference type="GO" id="GO:0003676">
    <property type="term" value="F:nucleic acid binding"/>
    <property type="evidence" value="ECO:0007669"/>
    <property type="project" value="InterPro"/>
</dbReference>
<dbReference type="InterPro" id="IPR036875">
    <property type="entry name" value="Znf_CCHC_sf"/>
</dbReference>
<gene>
    <name evidence="1" type="ORF">LIER_37731</name>
</gene>
<dbReference type="EMBL" id="BAABME010018419">
    <property type="protein sequence ID" value="GAA0153755.1"/>
    <property type="molecule type" value="Genomic_DNA"/>
</dbReference>
<evidence type="ECO:0000313" key="1">
    <source>
        <dbReference type="EMBL" id="GAA0153755.1"/>
    </source>
</evidence>
<accession>A0AAV3PTV4</accession>
<organism evidence="1 2">
    <name type="scientific">Lithospermum erythrorhizon</name>
    <name type="common">Purple gromwell</name>
    <name type="synonym">Lithospermum officinale var. erythrorhizon</name>
    <dbReference type="NCBI Taxonomy" id="34254"/>
    <lineage>
        <taxon>Eukaryota</taxon>
        <taxon>Viridiplantae</taxon>
        <taxon>Streptophyta</taxon>
        <taxon>Embryophyta</taxon>
        <taxon>Tracheophyta</taxon>
        <taxon>Spermatophyta</taxon>
        <taxon>Magnoliopsida</taxon>
        <taxon>eudicotyledons</taxon>
        <taxon>Gunneridae</taxon>
        <taxon>Pentapetalae</taxon>
        <taxon>asterids</taxon>
        <taxon>lamiids</taxon>
        <taxon>Boraginales</taxon>
        <taxon>Boraginaceae</taxon>
        <taxon>Boraginoideae</taxon>
        <taxon>Lithospermeae</taxon>
        <taxon>Lithospermum</taxon>
    </lineage>
</organism>
<evidence type="ECO:0000313" key="2">
    <source>
        <dbReference type="Proteomes" id="UP001454036"/>
    </source>
</evidence>
<dbReference type="SUPFAM" id="SSF57756">
    <property type="entry name" value="Retrovirus zinc finger-like domains"/>
    <property type="match status" value="1"/>
</dbReference>
<dbReference type="AlphaFoldDB" id="A0AAV3PTV4"/>
<reference evidence="1 2" key="1">
    <citation type="submission" date="2024-01" db="EMBL/GenBank/DDBJ databases">
        <title>The complete chloroplast genome sequence of Lithospermum erythrorhizon: insights into the phylogenetic relationship among Boraginaceae species and the maternal lineages of purple gromwells.</title>
        <authorList>
            <person name="Okada T."/>
            <person name="Watanabe K."/>
        </authorList>
    </citation>
    <scope>NUCLEOTIDE SEQUENCE [LARGE SCALE GENOMIC DNA]</scope>
</reference>
<proteinExistence type="predicted"/>
<dbReference type="GO" id="GO:0008270">
    <property type="term" value="F:zinc ion binding"/>
    <property type="evidence" value="ECO:0007669"/>
    <property type="project" value="InterPro"/>
</dbReference>
<keyword evidence="2" id="KW-1185">Reference proteome</keyword>
<sequence length="105" mass="12186">MLYSKEVFSYDDFTSGLQIECENRSRDVGTNDLVNKVHYVSLGENSGNTTNFKASKAKKRKMFKVNKKFFGIAKKDRACFHYEKSGHYIRKCKFRNNNRGNEGVN</sequence>
<name>A0AAV3PTV4_LITER</name>
<comment type="caution">
    <text evidence="1">The sequence shown here is derived from an EMBL/GenBank/DDBJ whole genome shotgun (WGS) entry which is preliminary data.</text>
</comment>
<protein>
    <submittedName>
        <fullName evidence="1">Uncharacterized protein</fullName>
    </submittedName>
</protein>
<dbReference type="Proteomes" id="UP001454036">
    <property type="component" value="Unassembled WGS sequence"/>
</dbReference>